<sequence length="240" mass="25633">MTTKKTLSAGTMSLRFMQRAQTVAITQAKVKDEGEWTIPDSVRQSWASTSHLHKSKPASSESSYLPFLVPDEPTSSSAAEVPLPGRRKYAQGHIVKEEPPPELTVQPPIDDPDTASYAKKLKGSRASGGKDTMSIGRVASEKKSKVSVRQLLSKSSDIGTDLGRASVPVSVATAIPVQASTFLKPSGVDEPATKPFGVEHPPFSSPPPDSMSTTPTVLSIGKRERGPNGTPKESTKKRKT</sequence>
<organism evidence="2 3">
    <name type="scientific">Fistulina hepatica ATCC 64428</name>
    <dbReference type="NCBI Taxonomy" id="1128425"/>
    <lineage>
        <taxon>Eukaryota</taxon>
        <taxon>Fungi</taxon>
        <taxon>Dikarya</taxon>
        <taxon>Basidiomycota</taxon>
        <taxon>Agaricomycotina</taxon>
        <taxon>Agaricomycetes</taxon>
        <taxon>Agaricomycetidae</taxon>
        <taxon>Agaricales</taxon>
        <taxon>Fistulinaceae</taxon>
        <taxon>Fistulina</taxon>
    </lineage>
</organism>
<dbReference type="OrthoDB" id="3251271at2759"/>
<dbReference type="AlphaFoldDB" id="A0A0D7A4D9"/>
<dbReference type="Proteomes" id="UP000054144">
    <property type="component" value="Unassembled WGS sequence"/>
</dbReference>
<evidence type="ECO:0000256" key="1">
    <source>
        <dbReference type="SAM" id="MobiDB-lite"/>
    </source>
</evidence>
<name>A0A0D7A4D9_9AGAR</name>
<evidence type="ECO:0000313" key="3">
    <source>
        <dbReference type="Proteomes" id="UP000054144"/>
    </source>
</evidence>
<proteinExistence type="predicted"/>
<feature type="region of interest" description="Disordered" evidence="1">
    <location>
        <begin position="180"/>
        <end position="240"/>
    </location>
</feature>
<evidence type="ECO:0000313" key="2">
    <source>
        <dbReference type="EMBL" id="KIY45254.1"/>
    </source>
</evidence>
<keyword evidence="3" id="KW-1185">Reference proteome</keyword>
<reference evidence="2 3" key="1">
    <citation type="journal article" date="2015" name="Fungal Genet. Biol.">
        <title>Evolution of novel wood decay mechanisms in Agaricales revealed by the genome sequences of Fistulina hepatica and Cylindrobasidium torrendii.</title>
        <authorList>
            <person name="Floudas D."/>
            <person name="Held B.W."/>
            <person name="Riley R."/>
            <person name="Nagy L.G."/>
            <person name="Koehler G."/>
            <person name="Ransdell A.S."/>
            <person name="Younus H."/>
            <person name="Chow J."/>
            <person name="Chiniquy J."/>
            <person name="Lipzen A."/>
            <person name="Tritt A."/>
            <person name="Sun H."/>
            <person name="Haridas S."/>
            <person name="LaButti K."/>
            <person name="Ohm R.A."/>
            <person name="Kues U."/>
            <person name="Blanchette R.A."/>
            <person name="Grigoriev I.V."/>
            <person name="Minto R.E."/>
            <person name="Hibbett D.S."/>
        </authorList>
    </citation>
    <scope>NUCLEOTIDE SEQUENCE [LARGE SCALE GENOMIC DNA]</scope>
    <source>
        <strain evidence="2 3">ATCC 64428</strain>
    </source>
</reference>
<protein>
    <submittedName>
        <fullName evidence="2">Uncharacterized protein</fullName>
    </submittedName>
</protein>
<dbReference type="EMBL" id="KN882059">
    <property type="protein sequence ID" value="KIY45254.1"/>
    <property type="molecule type" value="Genomic_DNA"/>
</dbReference>
<accession>A0A0D7A4D9</accession>
<gene>
    <name evidence="2" type="ORF">FISHEDRAFT_76751</name>
</gene>
<feature type="region of interest" description="Disordered" evidence="1">
    <location>
        <begin position="42"/>
        <end position="148"/>
    </location>
</feature>